<dbReference type="Gene3D" id="3.30.70.360">
    <property type="match status" value="1"/>
</dbReference>
<evidence type="ECO:0000256" key="1">
    <source>
        <dbReference type="ARBA" id="ARBA00000870"/>
    </source>
</evidence>
<evidence type="ECO:0000256" key="9">
    <source>
        <dbReference type="ARBA" id="ARBA00022833"/>
    </source>
</evidence>
<comment type="subcellular location">
    <subcellularLocation>
        <location evidence="2 11">Cytoplasm</location>
    </subcellularLocation>
</comment>
<proteinExistence type="inferred from homology"/>
<dbReference type="InterPro" id="IPR036264">
    <property type="entry name" value="Bact_exopeptidase_dim_dom"/>
</dbReference>
<dbReference type="GO" id="GO:0006508">
    <property type="term" value="P:proteolysis"/>
    <property type="evidence" value="ECO:0007669"/>
    <property type="project" value="UniProtKB-UniRule"/>
</dbReference>
<organism evidence="15 16">
    <name type="scientific">Macrococcus hajekii</name>
    <dbReference type="NCBI Taxonomy" id="198482"/>
    <lineage>
        <taxon>Bacteria</taxon>
        <taxon>Bacillati</taxon>
        <taxon>Bacillota</taxon>
        <taxon>Bacilli</taxon>
        <taxon>Bacillales</taxon>
        <taxon>Staphylococcaceae</taxon>
        <taxon>Macrococcus</taxon>
    </lineage>
</organism>
<reference evidence="15 16" key="1">
    <citation type="submission" date="2019-01" db="EMBL/GenBank/DDBJ databases">
        <title>Draft genome sequences of the type strains of six Macrococcus species.</title>
        <authorList>
            <person name="Mazhar S."/>
            <person name="Altermann E."/>
            <person name="Hill C."/>
            <person name="Mcauliffe O."/>
        </authorList>
    </citation>
    <scope>NUCLEOTIDE SEQUENCE [LARGE SCALE GENOMIC DNA]</scope>
    <source>
        <strain evidence="15 16">CCM4809</strain>
    </source>
</reference>
<keyword evidence="5 11" id="KW-0963">Cytoplasm</keyword>
<evidence type="ECO:0000256" key="8">
    <source>
        <dbReference type="ARBA" id="ARBA00022801"/>
    </source>
</evidence>
<gene>
    <name evidence="11 15" type="primary">pepT</name>
    <name evidence="15" type="ORF">ERX37_08265</name>
</gene>
<dbReference type="Pfam" id="PF01546">
    <property type="entry name" value="Peptidase_M20"/>
    <property type="match status" value="1"/>
</dbReference>
<dbReference type="FunFam" id="3.30.70.360:FF:000002">
    <property type="entry name" value="Peptidase T"/>
    <property type="match status" value="1"/>
</dbReference>
<feature type="binding site" evidence="11 13">
    <location>
        <position position="78"/>
    </location>
    <ligand>
        <name>Zn(2+)</name>
        <dbReference type="ChEBI" id="CHEBI:29105"/>
        <label>1</label>
    </ligand>
</feature>
<comment type="cofactor">
    <cofactor evidence="11 13">
        <name>Zn(2+)</name>
        <dbReference type="ChEBI" id="CHEBI:29105"/>
    </cofactor>
    <text evidence="11 13">Binds 2 Zn(2+) ions per subunit.</text>
</comment>
<feature type="binding site" evidence="11 13">
    <location>
        <position position="174"/>
    </location>
    <ligand>
        <name>Zn(2+)</name>
        <dbReference type="ChEBI" id="CHEBI:29105"/>
        <label>2</label>
    </ligand>
</feature>
<dbReference type="Proteomes" id="UP000295328">
    <property type="component" value="Unassembled WGS sequence"/>
</dbReference>
<dbReference type="HAMAP" id="MF_00550">
    <property type="entry name" value="Aminopeptidase_M20"/>
    <property type="match status" value="1"/>
</dbReference>
<dbReference type="GO" id="GO:0005829">
    <property type="term" value="C:cytosol"/>
    <property type="evidence" value="ECO:0007669"/>
    <property type="project" value="TreeGrafter"/>
</dbReference>
<keyword evidence="7 11" id="KW-0479">Metal-binding</keyword>
<feature type="binding site" evidence="11 13">
    <location>
        <position position="196"/>
    </location>
    <ligand>
        <name>Zn(2+)</name>
        <dbReference type="ChEBI" id="CHEBI:29105"/>
        <label>1</label>
    </ligand>
</feature>
<dbReference type="Gene3D" id="3.40.630.10">
    <property type="entry name" value="Zn peptidases"/>
    <property type="match status" value="1"/>
</dbReference>
<evidence type="ECO:0000256" key="11">
    <source>
        <dbReference type="HAMAP-Rule" id="MF_00550"/>
    </source>
</evidence>
<dbReference type="PIRSF" id="PIRSF037215">
    <property type="entry name" value="Peptidase_M20B"/>
    <property type="match status" value="1"/>
</dbReference>
<dbReference type="EMBL" id="SCWE01000003">
    <property type="protein sequence ID" value="TDM01482.1"/>
    <property type="molecule type" value="Genomic_DNA"/>
</dbReference>
<evidence type="ECO:0000256" key="2">
    <source>
        <dbReference type="ARBA" id="ARBA00004496"/>
    </source>
</evidence>
<evidence type="ECO:0000256" key="4">
    <source>
        <dbReference type="ARBA" id="ARBA00022438"/>
    </source>
</evidence>
<dbReference type="PROSITE" id="PS00759">
    <property type="entry name" value="ARGE_DAPE_CPG2_2"/>
    <property type="match status" value="1"/>
</dbReference>
<dbReference type="NCBIfam" id="TIGR01882">
    <property type="entry name" value="peptidase-T"/>
    <property type="match status" value="1"/>
</dbReference>
<dbReference type="PROSITE" id="PS00758">
    <property type="entry name" value="ARGE_DAPE_CPG2_1"/>
    <property type="match status" value="1"/>
</dbReference>
<evidence type="ECO:0000256" key="10">
    <source>
        <dbReference type="ARBA" id="ARBA00023049"/>
    </source>
</evidence>
<dbReference type="RefSeq" id="WP_133430203.1">
    <property type="nucleotide sequence ID" value="NZ_BMCC01000001.1"/>
</dbReference>
<feature type="active site" evidence="11 12">
    <location>
        <position position="80"/>
    </location>
</feature>
<feature type="active site" description="Proton acceptor" evidence="11 12">
    <location>
        <position position="173"/>
    </location>
</feature>
<evidence type="ECO:0000259" key="14">
    <source>
        <dbReference type="Pfam" id="PF07687"/>
    </source>
</evidence>
<keyword evidence="8 11" id="KW-0378">Hydrolase</keyword>
<evidence type="ECO:0000256" key="3">
    <source>
        <dbReference type="ARBA" id="ARBA00009692"/>
    </source>
</evidence>
<dbReference type="GO" id="GO:0008237">
    <property type="term" value="F:metallopeptidase activity"/>
    <property type="evidence" value="ECO:0007669"/>
    <property type="project" value="UniProtKB-KW"/>
</dbReference>
<evidence type="ECO:0000313" key="15">
    <source>
        <dbReference type="EMBL" id="TDM01482.1"/>
    </source>
</evidence>
<dbReference type="InterPro" id="IPR001261">
    <property type="entry name" value="ArgE/DapE_CS"/>
</dbReference>
<accession>A0A4R6BIK4</accession>
<comment type="function">
    <text evidence="11">Cleaves the N-terminal amino acid of tripeptides.</text>
</comment>
<dbReference type="SUPFAM" id="SSF53187">
    <property type="entry name" value="Zn-dependent exopeptidases"/>
    <property type="match status" value="1"/>
</dbReference>
<dbReference type="NCBIfam" id="NF009920">
    <property type="entry name" value="PRK13381.1"/>
    <property type="match status" value="1"/>
</dbReference>
<comment type="caution">
    <text evidence="15">The sequence shown here is derived from an EMBL/GenBank/DDBJ whole genome shotgun (WGS) entry which is preliminary data.</text>
</comment>
<keyword evidence="16" id="KW-1185">Reference proteome</keyword>
<keyword evidence="6 11" id="KW-0645">Protease</keyword>
<evidence type="ECO:0000256" key="6">
    <source>
        <dbReference type="ARBA" id="ARBA00022670"/>
    </source>
</evidence>
<name>A0A4R6BIK4_9STAP</name>
<evidence type="ECO:0000256" key="13">
    <source>
        <dbReference type="PIRSR" id="PIRSR037215-2"/>
    </source>
</evidence>
<dbReference type="NCBIfam" id="NF003976">
    <property type="entry name" value="PRK05469.1"/>
    <property type="match status" value="1"/>
</dbReference>
<keyword evidence="10 11" id="KW-0482">Metalloprotease</keyword>
<dbReference type="GO" id="GO:0045148">
    <property type="term" value="F:tripeptide aminopeptidase activity"/>
    <property type="evidence" value="ECO:0007669"/>
    <property type="project" value="UniProtKB-UniRule"/>
</dbReference>
<dbReference type="AlphaFoldDB" id="A0A4R6BIK4"/>
<evidence type="ECO:0000256" key="7">
    <source>
        <dbReference type="ARBA" id="ARBA00022723"/>
    </source>
</evidence>
<dbReference type="GO" id="GO:0008270">
    <property type="term" value="F:zinc ion binding"/>
    <property type="evidence" value="ECO:0007669"/>
    <property type="project" value="UniProtKB-UniRule"/>
</dbReference>
<dbReference type="InterPro" id="IPR011650">
    <property type="entry name" value="Peptidase_M20_dimer"/>
</dbReference>
<evidence type="ECO:0000256" key="12">
    <source>
        <dbReference type="PIRSR" id="PIRSR037215-1"/>
    </source>
</evidence>
<dbReference type="PANTHER" id="PTHR42994">
    <property type="entry name" value="PEPTIDASE T"/>
    <property type="match status" value="1"/>
</dbReference>
<dbReference type="InterPro" id="IPR002933">
    <property type="entry name" value="Peptidase_M20"/>
</dbReference>
<dbReference type="EC" id="3.4.11.4" evidence="11"/>
<dbReference type="InterPro" id="IPR010161">
    <property type="entry name" value="Peptidase_M20B"/>
</dbReference>
<dbReference type="SUPFAM" id="SSF55031">
    <property type="entry name" value="Bacterial exopeptidase dimerisation domain"/>
    <property type="match status" value="1"/>
</dbReference>
<feature type="domain" description="Peptidase M20 dimerisation" evidence="14">
    <location>
        <begin position="205"/>
        <end position="306"/>
    </location>
</feature>
<feature type="binding site" evidence="11 13">
    <location>
        <position position="139"/>
    </location>
    <ligand>
        <name>Zn(2+)</name>
        <dbReference type="ChEBI" id="CHEBI:29105"/>
        <label>2</label>
    </ligand>
</feature>
<evidence type="ECO:0000313" key="16">
    <source>
        <dbReference type="Proteomes" id="UP000295328"/>
    </source>
</evidence>
<protein>
    <recommendedName>
        <fullName evidence="11">Peptidase T</fullName>
        <ecNumber evidence="11">3.4.11.4</ecNumber>
    </recommendedName>
    <alternativeName>
        <fullName evidence="11">Aminotripeptidase</fullName>
        <shortName evidence="11">Tripeptidase</shortName>
    </alternativeName>
    <alternativeName>
        <fullName evidence="11">Tripeptide aminopeptidase</fullName>
    </alternativeName>
</protein>
<evidence type="ECO:0000256" key="5">
    <source>
        <dbReference type="ARBA" id="ARBA00022490"/>
    </source>
</evidence>
<feature type="binding site" evidence="11 13">
    <location>
        <position position="139"/>
    </location>
    <ligand>
        <name>Zn(2+)</name>
        <dbReference type="ChEBI" id="CHEBI:29105"/>
        <label>1</label>
    </ligand>
</feature>
<comment type="similarity">
    <text evidence="3 11">Belongs to the peptidase M20B family.</text>
</comment>
<feature type="binding site" evidence="11 13">
    <location>
        <position position="378"/>
    </location>
    <ligand>
        <name>Zn(2+)</name>
        <dbReference type="ChEBI" id="CHEBI:29105"/>
        <label>2</label>
    </ligand>
</feature>
<keyword evidence="4 11" id="KW-0031">Aminopeptidase</keyword>
<dbReference type="GO" id="GO:0043171">
    <property type="term" value="P:peptide catabolic process"/>
    <property type="evidence" value="ECO:0007669"/>
    <property type="project" value="UniProtKB-UniRule"/>
</dbReference>
<keyword evidence="9 11" id="KW-0862">Zinc</keyword>
<dbReference type="CDD" id="cd03892">
    <property type="entry name" value="M20_peptT"/>
    <property type="match status" value="1"/>
</dbReference>
<dbReference type="OrthoDB" id="9804934at2"/>
<comment type="catalytic activity">
    <reaction evidence="1 11">
        <text>Release of the N-terminal residue from a tripeptide.</text>
        <dbReference type="EC" id="3.4.11.4"/>
    </reaction>
</comment>
<sequence length="407" mass="45969">MKQALIDRLSRYVQIDTQSDANSETIPSTQKQWDLLRLLEQEIKALELEVSIDDKGYLMATLPSNTDKEVPVLGLLAHVDTATDFTGTNVNPQIIDSYNGEDITLKNGLVISKDKFPELSLYKGHTLMTTDGTTLLGADNKAGITEIMETIIYLQQHPDIKHGEIRFAFTPDEEIGRGPHHFDTERFGAQFAYTIDGGRRGELQYESFNAAEVVVKLKGINVHPGSAKDKMVNAQSLAMQFHQQLPSQEVPEQTENYEGFYHLTEMNGSVEESKLVYIIRDHDKKKFESRKETMKKIAADLIEQYGEQAVELKIKDQYFNMGEKIKPYPELTDIPLEVMKDLGIKPIVEPIRGGTDGSQLSYMGLPTPNLFTGAENFHGPYEYVSIDDMEKSVYHIVGIIKKFEERA</sequence>
<dbReference type="Pfam" id="PF07687">
    <property type="entry name" value="M20_dimer"/>
    <property type="match status" value="1"/>
</dbReference>
<dbReference type="PANTHER" id="PTHR42994:SF1">
    <property type="entry name" value="PEPTIDASE T"/>
    <property type="match status" value="1"/>
</dbReference>